<dbReference type="EMBL" id="ML213506">
    <property type="protein sequence ID" value="TFK54313.1"/>
    <property type="molecule type" value="Genomic_DNA"/>
</dbReference>
<dbReference type="Proteomes" id="UP000305948">
    <property type="component" value="Unassembled WGS sequence"/>
</dbReference>
<gene>
    <name evidence="3" type="ORF">OE88DRAFT_1654927</name>
</gene>
<organism evidence="3 4">
    <name type="scientific">Heliocybe sulcata</name>
    <dbReference type="NCBI Taxonomy" id="5364"/>
    <lineage>
        <taxon>Eukaryota</taxon>
        <taxon>Fungi</taxon>
        <taxon>Dikarya</taxon>
        <taxon>Basidiomycota</taxon>
        <taxon>Agaricomycotina</taxon>
        <taxon>Agaricomycetes</taxon>
        <taxon>Gloeophyllales</taxon>
        <taxon>Gloeophyllaceae</taxon>
        <taxon>Heliocybe</taxon>
    </lineage>
</organism>
<evidence type="ECO:0000256" key="2">
    <source>
        <dbReference type="SAM" id="MobiDB-lite"/>
    </source>
</evidence>
<name>A0A5C3NAD1_9AGAM</name>
<reference evidence="3 4" key="1">
    <citation type="journal article" date="2019" name="Nat. Ecol. Evol.">
        <title>Megaphylogeny resolves global patterns of mushroom evolution.</title>
        <authorList>
            <person name="Varga T."/>
            <person name="Krizsan K."/>
            <person name="Foldi C."/>
            <person name="Dima B."/>
            <person name="Sanchez-Garcia M."/>
            <person name="Sanchez-Ramirez S."/>
            <person name="Szollosi G.J."/>
            <person name="Szarkandi J.G."/>
            <person name="Papp V."/>
            <person name="Albert L."/>
            <person name="Andreopoulos W."/>
            <person name="Angelini C."/>
            <person name="Antonin V."/>
            <person name="Barry K.W."/>
            <person name="Bougher N.L."/>
            <person name="Buchanan P."/>
            <person name="Buyck B."/>
            <person name="Bense V."/>
            <person name="Catcheside P."/>
            <person name="Chovatia M."/>
            <person name="Cooper J."/>
            <person name="Damon W."/>
            <person name="Desjardin D."/>
            <person name="Finy P."/>
            <person name="Geml J."/>
            <person name="Haridas S."/>
            <person name="Hughes K."/>
            <person name="Justo A."/>
            <person name="Karasinski D."/>
            <person name="Kautmanova I."/>
            <person name="Kiss B."/>
            <person name="Kocsube S."/>
            <person name="Kotiranta H."/>
            <person name="LaButti K.M."/>
            <person name="Lechner B.E."/>
            <person name="Liimatainen K."/>
            <person name="Lipzen A."/>
            <person name="Lukacs Z."/>
            <person name="Mihaltcheva S."/>
            <person name="Morgado L.N."/>
            <person name="Niskanen T."/>
            <person name="Noordeloos M.E."/>
            <person name="Ohm R.A."/>
            <person name="Ortiz-Santana B."/>
            <person name="Ovrebo C."/>
            <person name="Racz N."/>
            <person name="Riley R."/>
            <person name="Savchenko A."/>
            <person name="Shiryaev A."/>
            <person name="Soop K."/>
            <person name="Spirin V."/>
            <person name="Szebenyi C."/>
            <person name="Tomsovsky M."/>
            <person name="Tulloss R.E."/>
            <person name="Uehling J."/>
            <person name="Grigoriev I.V."/>
            <person name="Vagvolgyi C."/>
            <person name="Papp T."/>
            <person name="Martin F.M."/>
            <person name="Miettinen O."/>
            <person name="Hibbett D.S."/>
            <person name="Nagy L.G."/>
        </authorList>
    </citation>
    <scope>NUCLEOTIDE SEQUENCE [LARGE SCALE GENOMIC DNA]</scope>
    <source>
        <strain evidence="3 4">OMC1185</strain>
    </source>
</reference>
<dbReference type="AlphaFoldDB" id="A0A5C3NAD1"/>
<feature type="region of interest" description="Disordered" evidence="2">
    <location>
        <begin position="210"/>
        <end position="256"/>
    </location>
</feature>
<feature type="region of interest" description="Disordered" evidence="2">
    <location>
        <begin position="159"/>
        <end position="198"/>
    </location>
</feature>
<dbReference type="Gene3D" id="1.20.5.170">
    <property type="match status" value="1"/>
</dbReference>
<keyword evidence="1" id="KW-0175">Coiled coil</keyword>
<evidence type="ECO:0000256" key="1">
    <source>
        <dbReference type="SAM" id="Coils"/>
    </source>
</evidence>
<evidence type="ECO:0000313" key="4">
    <source>
        <dbReference type="Proteomes" id="UP000305948"/>
    </source>
</evidence>
<accession>A0A5C3NAD1</accession>
<feature type="coiled-coil region" evidence="1">
    <location>
        <begin position="24"/>
        <end position="58"/>
    </location>
</feature>
<evidence type="ECO:0000313" key="3">
    <source>
        <dbReference type="EMBL" id="TFK54313.1"/>
    </source>
</evidence>
<protein>
    <recommendedName>
        <fullName evidence="5">BZIP domain-containing protein</fullName>
    </recommendedName>
</protein>
<dbReference type="CDD" id="cd14686">
    <property type="entry name" value="bZIP"/>
    <property type="match status" value="1"/>
</dbReference>
<evidence type="ECO:0008006" key="5">
    <source>
        <dbReference type="Google" id="ProtNLM"/>
    </source>
</evidence>
<dbReference type="OrthoDB" id="3365874at2759"/>
<proteinExistence type="predicted"/>
<sequence length="256" mass="27733">MTRGRKKDLTIPPTRALTQQRDYRARKAQYLADLEERCLKAEEENMQLKKRIEALEAQNGISAAAMRFSPEMVHTTTELMQHVAAVQASLVNFQQVMIARPAGPGTNVSAPSAASSTSAVHPNNLLSVPSAAFQLPPTPPALSPQTLAREVLASLPHLTIPPAVMPTPDASTQDERETRDWQNNTSSHTDRSESPMSECCGGIMDCTGLIESEDESTPPRRGCHQKTSEIRSTFGGSDRPSEAGPSTSRPGSRLCC</sequence>
<keyword evidence="4" id="KW-1185">Reference proteome</keyword>